<evidence type="ECO:0000256" key="7">
    <source>
        <dbReference type="ARBA" id="ARBA00022670"/>
    </source>
</evidence>
<protein>
    <recommendedName>
        <fullName evidence="5">Xaa-Pro aminopeptidase</fullName>
        <ecNumber evidence="5">3.4.11.9</ecNumber>
    </recommendedName>
    <alternativeName>
        <fullName evidence="12">Aminoacylproline aminopeptidase</fullName>
    </alternativeName>
    <alternativeName>
        <fullName evidence="13">Prolidase</fullName>
    </alternativeName>
</protein>
<evidence type="ECO:0000256" key="14">
    <source>
        <dbReference type="RuleBase" id="RU000590"/>
    </source>
</evidence>
<dbReference type="AlphaFoldDB" id="A0AAN7TI50"/>
<dbReference type="EMBL" id="JAVRRL010000008">
    <property type="protein sequence ID" value="KAK5116466.1"/>
    <property type="molecule type" value="Genomic_DNA"/>
</dbReference>
<gene>
    <name evidence="16" type="ORF">LTR62_008015</name>
</gene>
<evidence type="ECO:0000256" key="10">
    <source>
        <dbReference type="ARBA" id="ARBA00023049"/>
    </source>
</evidence>
<comment type="function">
    <text evidence="3">Catalyzes the removal of a penultimate prolyl residue from the N-termini of peptides.</text>
</comment>
<organism evidence="16 17">
    <name type="scientific">Meristemomyces frigidus</name>
    <dbReference type="NCBI Taxonomy" id="1508187"/>
    <lineage>
        <taxon>Eukaryota</taxon>
        <taxon>Fungi</taxon>
        <taxon>Dikarya</taxon>
        <taxon>Ascomycota</taxon>
        <taxon>Pezizomycotina</taxon>
        <taxon>Dothideomycetes</taxon>
        <taxon>Dothideomycetidae</taxon>
        <taxon>Mycosphaerellales</taxon>
        <taxon>Teratosphaeriaceae</taxon>
        <taxon>Meristemomyces</taxon>
    </lineage>
</organism>
<accession>A0AAN7TI50</accession>
<evidence type="ECO:0000256" key="12">
    <source>
        <dbReference type="ARBA" id="ARBA00030849"/>
    </source>
</evidence>
<dbReference type="Gene3D" id="3.90.230.10">
    <property type="entry name" value="Creatinase/methionine aminopeptidase superfamily"/>
    <property type="match status" value="1"/>
</dbReference>
<dbReference type="Gene3D" id="3.40.350.10">
    <property type="entry name" value="Creatinase/prolidase N-terminal domain"/>
    <property type="match status" value="1"/>
</dbReference>
<keyword evidence="7" id="KW-0645">Protease</keyword>
<keyword evidence="9" id="KW-0378">Hydrolase</keyword>
<dbReference type="GO" id="GO:0030145">
    <property type="term" value="F:manganese ion binding"/>
    <property type="evidence" value="ECO:0007669"/>
    <property type="project" value="InterPro"/>
</dbReference>
<keyword evidence="10" id="KW-0482">Metalloprotease</keyword>
<evidence type="ECO:0000256" key="9">
    <source>
        <dbReference type="ARBA" id="ARBA00022801"/>
    </source>
</evidence>
<dbReference type="Pfam" id="PF05195">
    <property type="entry name" value="AMP_N"/>
    <property type="match status" value="1"/>
</dbReference>
<dbReference type="InterPro" id="IPR000994">
    <property type="entry name" value="Pept_M24"/>
</dbReference>
<dbReference type="InterPro" id="IPR036005">
    <property type="entry name" value="Creatinase/aminopeptidase-like"/>
</dbReference>
<dbReference type="CDD" id="cd01087">
    <property type="entry name" value="Prolidase"/>
    <property type="match status" value="1"/>
</dbReference>
<dbReference type="SUPFAM" id="SSF55920">
    <property type="entry name" value="Creatinase/aminopeptidase"/>
    <property type="match status" value="1"/>
</dbReference>
<dbReference type="Pfam" id="PF00557">
    <property type="entry name" value="Peptidase_M24"/>
    <property type="match status" value="1"/>
</dbReference>
<proteinExistence type="inferred from homology"/>
<evidence type="ECO:0000259" key="15">
    <source>
        <dbReference type="SMART" id="SM01011"/>
    </source>
</evidence>
<dbReference type="PANTHER" id="PTHR43226:SF3">
    <property type="entry name" value="XAA-PRO AMINOPEPTIDASE AN0832-RELATED"/>
    <property type="match status" value="1"/>
</dbReference>
<dbReference type="InterPro" id="IPR029149">
    <property type="entry name" value="Creatin/AminoP/Spt16_N"/>
</dbReference>
<keyword evidence="6" id="KW-0031">Aminopeptidase</keyword>
<evidence type="ECO:0000256" key="11">
    <source>
        <dbReference type="ARBA" id="ARBA00023211"/>
    </source>
</evidence>
<reference evidence="16" key="1">
    <citation type="submission" date="2023-08" db="EMBL/GenBank/DDBJ databases">
        <title>Black Yeasts Isolated from many extreme environments.</title>
        <authorList>
            <person name="Coleine C."/>
            <person name="Stajich J.E."/>
            <person name="Selbmann L."/>
        </authorList>
    </citation>
    <scope>NUCLEOTIDE SEQUENCE</scope>
    <source>
        <strain evidence="16">CCFEE 5401</strain>
    </source>
</reference>
<evidence type="ECO:0000256" key="1">
    <source>
        <dbReference type="ARBA" id="ARBA00001424"/>
    </source>
</evidence>
<evidence type="ECO:0000313" key="16">
    <source>
        <dbReference type="EMBL" id="KAK5116466.1"/>
    </source>
</evidence>
<feature type="domain" description="Aminopeptidase P N-terminal" evidence="15">
    <location>
        <begin position="15"/>
        <end position="143"/>
    </location>
</feature>
<comment type="catalytic activity">
    <reaction evidence="1">
        <text>Release of any N-terminal amino acid, including proline, that is linked to proline, even from a dipeptide or tripeptide.</text>
        <dbReference type="EC" id="3.4.11.9"/>
    </reaction>
</comment>
<dbReference type="PANTHER" id="PTHR43226">
    <property type="entry name" value="XAA-PRO AMINOPEPTIDASE 3"/>
    <property type="match status" value="1"/>
</dbReference>
<comment type="caution">
    <text evidence="16">The sequence shown here is derived from an EMBL/GenBank/DDBJ whole genome shotgun (WGS) entry which is preliminary data.</text>
</comment>
<evidence type="ECO:0000256" key="5">
    <source>
        <dbReference type="ARBA" id="ARBA00012574"/>
    </source>
</evidence>
<sequence>MVLRMIARGGNIDKYPAKAHARRVAQNLHESKGIIVVSAAQLVPWPNSDMPAPFRQDRYFYYLTGCNEPGCRVTYELETDILTLWLPAIDKSRVIWTGRGSTVEEALAKYDIDEGRYLPAHTSTLPLQEGTDVILSSLKGELEQNWPHSVFHIIANAAKLDLLFSSTPDDVVLASGIRSSKGTKARQLQWAIDSCRVIKDEHEINLIRQANRISARAHEAVLKHIHHLSNEAEAEAEYMRVCIAHHAKEQAYNPIFGSGVNAAELHYVNNDQDFSHRQMIVIDAGCEVHCYASDVTRTLPLNRSNPGHWPSKEAEQIYNLVAKVQEACIAQMIPGNSFYRVAWLATEMTMAGLLELGILKGDKDEVRKAGTWRGFFPHGLGHHVGLEVHDVPPRPPPKDSKDIVAGDGQPFQEPLPPTWRALDWYNTPQPHNIDPETMKDYTILRPGMIITIEPGVYFNSFLLENFFLNDPAQRQFIDQDVLKRFMPVGGVRIEDDMLITKDGHENLTLAPKGEAMLECIRRGAEEGRRAGRDQVSREARP</sequence>
<comment type="cofactor">
    <cofactor evidence="2">
        <name>Mn(2+)</name>
        <dbReference type="ChEBI" id="CHEBI:29035"/>
    </cofactor>
</comment>
<dbReference type="GO" id="GO:0070006">
    <property type="term" value="F:metalloaminopeptidase activity"/>
    <property type="evidence" value="ECO:0007669"/>
    <property type="project" value="InterPro"/>
</dbReference>
<dbReference type="SMART" id="SM01011">
    <property type="entry name" value="AMP_N"/>
    <property type="match status" value="1"/>
</dbReference>
<evidence type="ECO:0000313" key="17">
    <source>
        <dbReference type="Proteomes" id="UP001310890"/>
    </source>
</evidence>
<evidence type="ECO:0000256" key="6">
    <source>
        <dbReference type="ARBA" id="ARBA00022438"/>
    </source>
</evidence>
<dbReference type="InterPro" id="IPR052433">
    <property type="entry name" value="X-Pro_dipept-like"/>
</dbReference>
<keyword evidence="8 14" id="KW-0479">Metal-binding</keyword>
<dbReference type="SUPFAM" id="SSF53092">
    <property type="entry name" value="Creatinase/prolidase N-terminal domain"/>
    <property type="match status" value="1"/>
</dbReference>
<dbReference type="InterPro" id="IPR001131">
    <property type="entry name" value="Peptidase_M24B_aminopep-P_CS"/>
</dbReference>
<dbReference type="EC" id="3.4.11.9" evidence="5"/>
<evidence type="ECO:0000256" key="13">
    <source>
        <dbReference type="ARBA" id="ARBA00032413"/>
    </source>
</evidence>
<evidence type="ECO:0000256" key="4">
    <source>
        <dbReference type="ARBA" id="ARBA00008766"/>
    </source>
</evidence>
<dbReference type="InterPro" id="IPR007865">
    <property type="entry name" value="Aminopep_P_N"/>
</dbReference>
<keyword evidence="11" id="KW-0464">Manganese</keyword>
<dbReference type="Proteomes" id="UP001310890">
    <property type="component" value="Unassembled WGS sequence"/>
</dbReference>
<evidence type="ECO:0000256" key="2">
    <source>
        <dbReference type="ARBA" id="ARBA00001936"/>
    </source>
</evidence>
<name>A0AAN7TI50_9PEZI</name>
<evidence type="ECO:0000256" key="3">
    <source>
        <dbReference type="ARBA" id="ARBA00002443"/>
    </source>
</evidence>
<dbReference type="PROSITE" id="PS00491">
    <property type="entry name" value="PROLINE_PEPTIDASE"/>
    <property type="match status" value="1"/>
</dbReference>
<evidence type="ECO:0000256" key="8">
    <source>
        <dbReference type="ARBA" id="ARBA00022723"/>
    </source>
</evidence>
<dbReference type="GO" id="GO:0006508">
    <property type="term" value="P:proteolysis"/>
    <property type="evidence" value="ECO:0007669"/>
    <property type="project" value="UniProtKB-KW"/>
</dbReference>
<comment type="similarity">
    <text evidence="4 14">Belongs to the peptidase M24B family.</text>
</comment>